<keyword evidence="1" id="KW-0812">Transmembrane</keyword>
<reference evidence="2 3" key="1">
    <citation type="submission" date="2024-04" db="EMBL/GenBank/DDBJ databases">
        <title>Human intestinal bacterial collection.</title>
        <authorList>
            <person name="Pauvert C."/>
            <person name="Hitch T.C.A."/>
            <person name="Clavel T."/>
        </authorList>
    </citation>
    <scope>NUCLEOTIDE SEQUENCE [LARGE SCALE GENOMIC DNA]</scope>
    <source>
        <strain evidence="2 3">CLA-AA-H249</strain>
    </source>
</reference>
<sequence>MNSRLKGIVTVILIVIIGLVAVSGIGYIRQRMAADQGVKYLKQKEYQKAYEEFDSAASRFTLIFTKQKKNVLFYEGEALYQMGEYNKAAEIYDRLIDRGEVKAYSLKAYCLMQRNKTKEALEVCNLGISEFPKEGEIYCTKYAIYAKQEKYKEGLQVIKKALKQDELKNKKEVLFARISAYESLFDFDTAYKYTKAYVKAYPKDAQGKKELTFLETR</sequence>
<gene>
    <name evidence="2" type="ORF">AAAU51_12765</name>
</gene>
<dbReference type="Proteomes" id="UP001482154">
    <property type="component" value="Unassembled WGS sequence"/>
</dbReference>
<evidence type="ECO:0000313" key="3">
    <source>
        <dbReference type="Proteomes" id="UP001482154"/>
    </source>
</evidence>
<feature type="transmembrane region" description="Helical" evidence="1">
    <location>
        <begin position="7"/>
        <end position="28"/>
    </location>
</feature>
<dbReference type="InterPro" id="IPR019734">
    <property type="entry name" value="TPR_rpt"/>
</dbReference>
<keyword evidence="1" id="KW-1133">Transmembrane helix</keyword>
<keyword evidence="3" id="KW-1185">Reference proteome</keyword>
<evidence type="ECO:0000256" key="1">
    <source>
        <dbReference type="SAM" id="Phobius"/>
    </source>
</evidence>
<dbReference type="EMBL" id="JBBNIN010000028">
    <property type="protein sequence ID" value="MEQ2712025.1"/>
    <property type="molecule type" value="Genomic_DNA"/>
</dbReference>
<comment type="caution">
    <text evidence="2">The sequence shown here is derived from an EMBL/GenBank/DDBJ whole genome shotgun (WGS) entry which is preliminary data.</text>
</comment>
<dbReference type="SMART" id="SM00028">
    <property type="entry name" value="TPR"/>
    <property type="match status" value="2"/>
</dbReference>
<evidence type="ECO:0000313" key="2">
    <source>
        <dbReference type="EMBL" id="MEQ2712025.1"/>
    </source>
</evidence>
<dbReference type="Gene3D" id="1.25.40.10">
    <property type="entry name" value="Tetratricopeptide repeat domain"/>
    <property type="match status" value="2"/>
</dbReference>
<dbReference type="Pfam" id="PF12895">
    <property type="entry name" value="ANAPC3"/>
    <property type="match status" value="1"/>
</dbReference>
<accession>A0ABV1IYG0</accession>
<organism evidence="2 3">
    <name type="scientific">Anaerostipes amylophilus</name>
    <dbReference type="NCBI Taxonomy" id="2981779"/>
    <lineage>
        <taxon>Bacteria</taxon>
        <taxon>Bacillati</taxon>
        <taxon>Bacillota</taxon>
        <taxon>Clostridia</taxon>
        <taxon>Lachnospirales</taxon>
        <taxon>Lachnospiraceae</taxon>
        <taxon>Anaerostipes</taxon>
    </lineage>
</organism>
<protein>
    <submittedName>
        <fullName evidence="2">Tetratricopeptide repeat protein</fullName>
    </submittedName>
</protein>
<proteinExistence type="predicted"/>
<keyword evidence="1" id="KW-0472">Membrane</keyword>
<dbReference type="RefSeq" id="WP_022375602.1">
    <property type="nucleotide sequence ID" value="NZ_JBBNIN010000028.1"/>
</dbReference>
<dbReference type="InterPro" id="IPR011990">
    <property type="entry name" value="TPR-like_helical_dom_sf"/>
</dbReference>
<name>A0ABV1IYG0_9FIRM</name>
<dbReference type="SUPFAM" id="SSF48452">
    <property type="entry name" value="TPR-like"/>
    <property type="match status" value="1"/>
</dbReference>